<dbReference type="SUPFAM" id="SSF56601">
    <property type="entry name" value="beta-lactamase/transpeptidase-like"/>
    <property type="match status" value="1"/>
</dbReference>
<feature type="binding site" evidence="6">
    <location>
        <position position="67"/>
    </location>
    <ligand>
        <name>substrate</name>
    </ligand>
</feature>
<name>A0A1H2U9U2_9FLAO</name>
<evidence type="ECO:0000256" key="5">
    <source>
        <dbReference type="ARBA" id="ARBA00049534"/>
    </source>
</evidence>
<feature type="binding site" evidence="6">
    <location>
        <position position="192"/>
    </location>
    <ligand>
        <name>substrate</name>
    </ligand>
</feature>
<comment type="subunit">
    <text evidence="2 6">Homotetramer.</text>
</comment>
<dbReference type="GO" id="GO:0004359">
    <property type="term" value="F:glutaminase activity"/>
    <property type="evidence" value="ECO:0007669"/>
    <property type="project" value="UniProtKB-UniRule"/>
</dbReference>
<dbReference type="NCBIfam" id="TIGR03814">
    <property type="entry name" value="Gln_ase"/>
    <property type="match status" value="1"/>
</dbReference>
<sequence>MNEQTAYAKTITGIYNKVYQGKNIGKIPTYIPELLNVSPDKFGIAIHTLSGKTFGIGDYQEKFSIQSIAKVLSLSMAYDIFGDSIWERVSVEPSGTSFNSLLQLEANNGIPRNPLINAGAIVICDILLSHFKNAEEEFIKFVRQLANDPTINYSEEIAASEKEVGYRNFALCYYIKSLGNIENEPERVLDFYFKLCSIELTCESLAYIFTFLANDGITLHGQQRILPHVYTKRINAIMQTCGFYDESGEFAFRVGLPGKSGVGGGIVAIMPGHYAIAVWSPRLNEKGNSYRGVKFLEGFTMQTQISVF</sequence>
<feature type="binding site" evidence="6">
    <location>
        <position position="244"/>
    </location>
    <ligand>
        <name>substrate</name>
    </ligand>
</feature>
<comment type="similarity">
    <text evidence="1 6">Belongs to the glutaminase family.</text>
</comment>
<dbReference type="PANTHER" id="PTHR12544:SF29">
    <property type="entry name" value="GLUTAMINASE"/>
    <property type="match status" value="1"/>
</dbReference>
<dbReference type="GeneID" id="85016548"/>
<comment type="catalytic activity">
    <reaction evidence="5 6">
        <text>L-glutamine + H2O = L-glutamate + NH4(+)</text>
        <dbReference type="Rhea" id="RHEA:15889"/>
        <dbReference type="ChEBI" id="CHEBI:15377"/>
        <dbReference type="ChEBI" id="CHEBI:28938"/>
        <dbReference type="ChEBI" id="CHEBI:29985"/>
        <dbReference type="ChEBI" id="CHEBI:58359"/>
        <dbReference type="EC" id="3.5.1.2"/>
    </reaction>
</comment>
<reference evidence="7 8" key="1">
    <citation type="submission" date="2016-10" db="EMBL/GenBank/DDBJ databases">
        <authorList>
            <person name="Varghese N."/>
            <person name="Submissions S."/>
        </authorList>
    </citation>
    <scope>NUCLEOTIDE SEQUENCE [LARGE SCALE GENOMIC DNA]</scope>
    <source>
        <strain evidence="7 8">DSM 11449</strain>
    </source>
</reference>
<evidence type="ECO:0000256" key="4">
    <source>
        <dbReference type="ARBA" id="ARBA00022801"/>
    </source>
</evidence>
<accession>A0A1H2U9U2</accession>
<feature type="binding site" evidence="6">
    <location>
        <position position="161"/>
    </location>
    <ligand>
        <name>substrate</name>
    </ligand>
</feature>
<organism evidence="7 8">
    <name type="scientific">Capnocytophaga granulosa</name>
    <dbReference type="NCBI Taxonomy" id="45242"/>
    <lineage>
        <taxon>Bacteria</taxon>
        <taxon>Pseudomonadati</taxon>
        <taxon>Bacteroidota</taxon>
        <taxon>Flavobacteriia</taxon>
        <taxon>Flavobacteriales</taxon>
        <taxon>Flavobacteriaceae</taxon>
        <taxon>Capnocytophaga</taxon>
    </lineage>
</organism>
<proteinExistence type="inferred from homology"/>
<dbReference type="PANTHER" id="PTHR12544">
    <property type="entry name" value="GLUTAMINASE"/>
    <property type="match status" value="1"/>
</dbReference>
<feature type="binding site" evidence="6">
    <location>
        <position position="168"/>
    </location>
    <ligand>
        <name>substrate</name>
    </ligand>
</feature>
<keyword evidence="6" id="KW-0007">Acetylation</keyword>
<protein>
    <recommendedName>
        <fullName evidence="3 6">Glutaminase</fullName>
        <ecNumber evidence="3 6">3.5.1.2</ecNumber>
    </recommendedName>
</protein>
<feature type="binding site" evidence="6">
    <location>
        <position position="262"/>
    </location>
    <ligand>
        <name>substrate</name>
    </ligand>
</feature>
<dbReference type="GO" id="GO:0006537">
    <property type="term" value="P:glutamate biosynthetic process"/>
    <property type="evidence" value="ECO:0007669"/>
    <property type="project" value="TreeGrafter"/>
</dbReference>
<dbReference type="HAMAP" id="MF_00313">
    <property type="entry name" value="Glutaminase"/>
    <property type="match status" value="1"/>
</dbReference>
<dbReference type="Pfam" id="PF04960">
    <property type="entry name" value="Glutaminase"/>
    <property type="match status" value="1"/>
</dbReference>
<dbReference type="EMBL" id="FNND01000002">
    <property type="protein sequence ID" value="SDW52830.1"/>
    <property type="molecule type" value="Genomic_DNA"/>
</dbReference>
<evidence type="ECO:0000313" key="8">
    <source>
        <dbReference type="Proteomes" id="UP000182771"/>
    </source>
</evidence>
<evidence type="ECO:0000256" key="3">
    <source>
        <dbReference type="ARBA" id="ARBA00012918"/>
    </source>
</evidence>
<dbReference type="NCBIfam" id="NF002133">
    <property type="entry name" value="PRK00971.1-2"/>
    <property type="match status" value="1"/>
</dbReference>
<keyword evidence="4 6" id="KW-0378">Hydrolase</keyword>
<dbReference type="RefSeq" id="WP_016419980.1">
    <property type="nucleotide sequence ID" value="NZ_FNND01000002.1"/>
</dbReference>
<evidence type="ECO:0000256" key="6">
    <source>
        <dbReference type="HAMAP-Rule" id="MF_00313"/>
    </source>
</evidence>
<dbReference type="GO" id="GO:0006543">
    <property type="term" value="P:L-glutamine catabolic process"/>
    <property type="evidence" value="ECO:0007669"/>
    <property type="project" value="TreeGrafter"/>
</dbReference>
<dbReference type="InterPro" id="IPR012338">
    <property type="entry name" value="Beta-lactam/transpept-like"/>
</dbReference>
<feature type="binding site" evidence="6">
    <location>
        <position position="117"/>
    </location>
    <ligand>
        <name>substrate</name>
    </ligand>
</feature>
<dbReference type="AlphaFoldDB" id="A0A1H2U9U2"/>
<dbReference type="OrthoDB" id="9788822at2"/>
<dbReference type="Proteomes" id="UP000182771">
    <property type="component" value="Unassembled WGS sequence"/>
</dbReference>
<dbReference type="Gene3D" id="3.40.710.10">
    <property type="entry name" value="DD-peptidase/beta-lactamase superfamily"/>
    <property type="match status" value="1"/>
</dbReference>
<dbReference type="InterPro" id="IPR015868">
    <property type="entry name" value="Glutaminase"/>
</dbReference>
<dbReference type="EC" id="3.5.1.2" evidence="3 6"/>
<gene>
    <name evidence="6" type="primary">glsA</name>
    <name evidence="7" type="ORF">SAMN05444420_102459</name>
</gene>
<dbReference type="FunFam" id="3.40.710.10:FF:000005">
    <property type="entry name" value="Glutaminase"/>
    <property type="match status" value="1"/>
</dbReference>
<keyword evidence="8" id="KW-1185">Reference proteome</keyword>
<comment type="caution">
    <text evidence="7">The sequence shown here is derived from an EMBL/GenBank/DDBJ whole genome shotgun (WGS) entry which is preliminary data.</text>
</comment>
<evidence type="ECO:0000256" key="2">
    <source>
        <dbReference type="ARBA" id="ARBA00011881"/>
    </source>
</evidence>
<evidence type="ECO:0000256" key="1">
    <source>
        <dbReference type="ARBA" id="ARBA00011076"/>
    </source>
</evidence>
<evidence type="ECO:0000313" key="7">
    <source>
        <dbReference type="EMBL" id="SDW52830.1"/>
    </source>
</evidence>